<dbReference type="PANTHER" id="PTHR12176">
    <property type="entry name" value="SAM-DEPENDENT METHYLTRANSFERASE SUPERFAMILY PROTEIN"/>
    <property type="match status" value="1"/>
</dbReference>
<accession>A0A9P5K0Y1</accession>
<dbReference type="AlphaFoldDB" id="A0A9P5K0Y1"/>
<dbReference type="InterPro" id="IPR029063">
    <property type="entry name" value="SAM-dependent_MTases_sf"/>
</dbReference>
<reference evidence="5" key="2">
    <citation type="journal article" date="2020" name="Nat. Commun.">
        <title>Large-scale genome sequencing of mycorrhizal fungi provides insights into the early evolution of symbiotic traits.</title>
        <authorList>
            <person name="Miyauchi S."/>
            <person name="Kiss E."/>
            <person name="Kuo A."/>
            <person name="Drula E."/>
            <person name="Kohler A."/>
            <person name="Sanchez-Garcia M."/>
            <person name="Morin E."/>
            <person name="Andreopoulos B."/>
            <person name="Barry K.W."/>
            <person name="Bonito G."/>
            <person name="Buee M."/>
            <person name="Carver A."/>
            <person name="Chen C."/>
            <person name="Cichocki N."/>
            <person name="Clum A."/>
            <person name="Culley D."/>
            <person name="Crous P.W."/>
            <person name="Fauchery L."/>
            <person name="Girlanda M."/>
            <person name="Hayes R.D."/>
            <person name="Keri Z."/>
            <person name="LaButti K."/>
            <person name="Lipzen A."/>
            <person name="Lombard V."/>
            <person name="Magnuson J."/>
            <person name="Maillard F."/>
            <person name="Murat C."/>
            <person name="Nolan M."/>
            <person name="Ohm R.A."/>
            <person name="Pangilinan J."/>
            <person name="Pereira M.F."/>
            <person name="Perotto S."/>
            <person name="Peter M."/>
            <person name="Pfister S."/>
            <person name="Riley R."/>
            <person name="Sitrit Y."/>
            <person name="Stielow J.B."/>
            <person name="Szollosi G."/>
            <person name="Zifcakova L."/>
            <person name="Stursova M."/>
            <person name="Spatafora J.W."/>
            <person name="Tedersoo L."/>
            <person name="Vaario L.M."/>
            <person name="Yamada A."/>
            <person name="Yan M."/>
            <person name="Wang P."/>
            <person name="Xu J."/>
            <person name="Bruns T."/>
            <person name="Baldrian P."/>
            <person name="Vilgalys R."/>
            <person name="Dunand C."/>
            <person name="Henrissat B."/>
            <person name="Grigoriev I.V."/>
            <person name="Hibbett D."/>
            <person name="Nagy L.G."/>
            <person name="Martin F.M."/>
        </authorList>
    </citation>
    <scope>NUCLEOTIDE SEQUENCE</scope>
    <source>
        <strain evidence="5">Prilba</strain>
    </source>
</reference>
<dbReference type="SUPFAM" id="SSF53335">
    <property type="entry name" value="S-adenosyl-L-methionine-dependent methyltransferases"/>
    <property type="match status" value="1"/>
</dbReference>
<evidence type="ECO:0000256" key="1">
    <source>
        <dbReference type="ARBA" id="ARBA00008361"/>
    </source>
</evidence>
<evidence type="ECO:0000313" key="6">
    <source>
        <dbReference type="Proteomes" id="UP000759537"/>
    </source>
</evidence>
<protein>
    <recommendedName>
        <fullName evidence="4">Methyltransferase type 11 domain-containing protein</fullName>
    </recommendedName>
</protein>
<dbReference type="GO" id="GO:0008757">
    <property type="term" value="F:S-adenosylmethionine-dependent methyltransferase activity"/>
    <property type="evidence" value="ECO:0007669"/>
    <property type="project" value="InterPro"/>
</dbReference>
<keyword evidence="3" id="KW-0808">Transferase</keyword>
<evidence type="ECO:0000256" key="2">
    <source>
        <dbReference type="ARBA" id="ARBA00022603"/>
    </source>
</evidence>
<organism evidence="5 6">
    <name type="scientific">Russula ochroleuca</name>
    <dbReference type="NCBI Taxonomy" id="152965"/>
    <lineage>
        <taxon>Eukaryota</taxon>
        <taxon>Fungi</taxon>
        <taxon>Dikarya</taxon>
        <taxon>Basidiomycota</taxon>
        <taxon>Agaricomycotina</taxon>
        <taxon>Agaricomycetes</taxon>
        <taxon>Russulales</taxon>
        <taxon>Russulaceae</taxon>
        <taxon>Russula</taxon>
    </lineage>
</organism>
<keyword evidence="2" id="KW-0489">Methyltransferase</keyword>
<dbReference type="CDD" id="cd02440">
    <property type="entry name" value="AdoMet_MTases"/>
    <property type="match status" value="1"/>
</dbReference>
<dbReference type="Pfam" id="PF08241">
    <property type="entry name" value="Methyltransf_11"/>
    <property type="match status" value="1"/>
</dbReference>
<dbReference type="EMBL" id="WHVB01000018">
    <property type="protein sequence ID" value="KAF8473640.1"/>
    <property type="molecule type" value="Genomic_DNA"/>
</dbReference>
<dbReference type="PANTHER" id="PTHR12176:SF80">
    <property type="entry name" value="EEF1A LYSINE METHYLTRANSFERASE 4"/>
    <property type="match status" value="1"/>
</dbReference>
<reference evidence="5" key="1">
    <citation type="submission" date="2019-10" db="EMBL/GenBank/DDBJ databases">
        <authorList>
            <consortium name="DOE Joint Genome Institute"/>
            <person name="Kuo A."/>
            <person name="Miyauchi S."/>
            <person name="Kiss E."/>
            <person name="Drula E."/>
            <person name="Kohler A."/>
            <person name="Sanchez-Garcia M."/>
            <person name="Andreopoulos B."/>
            <person name="Barry K.W."/>
            <person name="Bonito G."/>
            <person name="Buee M."/>
            <person name="Carver A."/>
            <person name="Chen C."/>
            <person name="Cichocki N."/>
            <person name="Clum A."/>
            <person name="Culley D."/>
            <person name="Crous P.W."/>
            <person name="Fauchery L."/>
            <person name="Girlanda M."/>
            <person name="Hayes R."/>
            <person name="Keri Z."/>
            <person name="LaButti K."/>
            <person name="Lipzen A."/>
            <person name="Lombard V."/>
            <person name="Magnuson J."/>
            <person name="Maillard F."/>
            <person name="Morin E."/>
            <person name="Murat C."/>
            <person name="Nolan M."/>
            <person name="Ohm R."/>
            <person name="Pangilinan J."/>
            <person name="Pereira M."/>
            <person name="Perotto S."/>
            <person name="Peter M."/>
            <person name="Riley R."/>
            <person name="Sitrit Y."/>
            <person name="Stielow B."/>
            <person name="Szollosi G."/>
            <person name="Zifcakova L."/>
            <person name="Stursova M."/>
            <person name="Spatafora J.W."/>
            <person name="Tedersoo L."/>
            <person name="Vaario L.-M."/>
            <person name="Yamada A."/>
            <person name="Yan M."/>
            <person name="Wang P."/>
            <person name="Xu J."/>
            <person name="Bruns T."/>
            <person name="Baldrian P."/>
            <person name="Vilgalys R."/>
            <person name="Henrissat B."/>
            <person name="Grigoriev I.V."/>
            <person name="Hibbett D."/>
            <person name="Nagy L.G."/>
            <person name="Martin F.M."/>
        </authorList>
    </citation>
    <scope>NUCLEOTIDE SEQUENCE</scope>
    <source>
        <strain evidence="5">Prilba</strain>
    </source>
</reference>
<dbReference type="Proteomes" id="UP000759537">
    <property type="component" value="Unassembled WGS sequence"/>
</dbReference>
<feature type="domain" description="Methyltransferase type 11" evidence="4">
    <location>
        <begin position="2"/>
        <end position="70"/>
    </location>
</feature>
<comment type="similarity">
    <text evidence="1">Belongs to the methyltransferase superfamily.</text>
</comment>
<dbReference type="InterPro" id="IPR013216">
    <property type="entry name" value="Methyltransf_11"/>
</dbReference>
<dbReference type="OrthoDB" id="411785at2759"/>
<evidence type="ECO:0000259" key="4">
    <source>
        <dbReference type="Pfam" id="PF08241"/>
    </source>
</evidence>
<name>A0A9P5K0Y1_9AGAM</name>
<evidence type="ECO:0000313" key="5">
    <source>
        <dbReference type="EMBL" id="KAF8473640.1"/>
    </source>
</evidence>
<keyword evidence="6" id="KW-1185">Reference proteome</keyword>
<evidence type="ECO:0000256" key="3">
    <source>
        <dbReference type="ARBA" id="ARBA00022679"/>
    </source>
</evidence>
<dbReference type="Gene3D" id="3.40.50.150">
    <property type="entry name" value="Vaccinia Virus protein VP39"/>
    <property type="match status" value="1"/>
</dbReference>
<sequence length="174" mass="20222">MLGCGNSTLAEDMYDDGYKNIVNVDYSPVVIEQMGARNHSRPEMQWLVMDIRDLTFDDGTFDIVIDKGTMDAMMTAKGDVWDPPQQVIDDCTKEVDEVLRFGRHHLFGSLKHLIVVRFSCARTCRVLRKGNGLFLYLTFGQPHFRRRYLTRTDTTLEIQQIGDAFHYYLYILRN</sequence>
<proteinExistence type="inferred from homology"/>
<dbReference type="InterPro" id="IPR051419">
    <property type="entry name" value="Lys/N-term_MeTrsfase_sf"/>
</dbReference>
<dbReference type="GO" id="GO:0032259">
    <property type="term" value="P:methylation"/>
    <property type="evidence" value="ECO:0007669"/>
    <property type="project" value="UniProtKB-KW"/>
</dbReference>
<gene>
    <name evidence="5" type="ORF">DFH94DRAFT_763216</name>
</gene>
<comment type="caution">
    <text evidence="5">The sequence shown here is derived from an EMBL/GenBank/DDBJ whole genome shotgun (WGS) entry which is preliminary data.</text>
</comment>